<dbReference type="AlphaFoldDB" id="A0A6N4A7S7"/>
<dbReference type="InterPro" id="IPR056088">
    <property type="entry name" value="DUF7671"/>
</dbReference>
<name>A0A6N4A7S7_OENOE</name>
<reference evidence="2 3" key="1">
    <citation type="journal article" date="2016" name="BMC Genomics">
        <title>Consensus pan-genome assembly of the specialised wine bacterium Oenococcus oeni.</title>
        <authorList>
            <person name="Sternes P.R."/>
            <person name="Borneman A.R."/>
        </authorList>
    </citation>
    <scope>NUCLEOTIDE SEQUENCE [LARGE SCALE GENOMIC DNA]</scope>
    <source>
        <strain evidence="2 3">AWRIB661</strain>
    </source>
</reference>
<accession>A0A6N4A7S7</accession>
<sequence>MKKNVYKVQLFYGFPVEQDNNGKYFCSNDQVKLSVWRTGKHSTGHFQQIGQLFLTENNFFVVILKVEDINFNKRHAYTPLARFLNKKIDDSELNRLRKLLV</sequence>
<evidence type="ECO:0000313" key="3">
    <source>
        <dbReference type="Proteomes" id="UP000181728"/>
    </source>
</evidence>
<comment type="caution">
    <text evidence="2">The sequence shown here is derived from an EMBL/GenBank/DDBJ whole genome shotgun (WGS) entry which is preliminary data.</text>
</comment>
<gene>
    <name evidence="2" type="ORF">ATX59_06445</name>
</gene>
<proteinExistence type="predicted"/>
<evidence type="ECO:0000313" key="2">
    <source>
        <dbReference type="EMBL" id="OIM20935.1"/>
    </source>
</evidence>
<dbReference type="RefSeq" id="WP_002819184.1">
    <property type="nucleotide sequence ID" value="NZ_CP027431.1"/>
</dbReference>
<protein>
    <recommendedName>
        <fullName evidence="1">DUF7671 domain-containing protein</fullName>
    </recommendedName>
</protein>
<evidence type="ECO:0000259" key="1">
    <source>
        <dbReference type="Pfam" id="PF24710"/>
    </source>
</evidence>
<dbReference type="Proteomes" id="UP000181728">
    <property type="component" value="Unassembled WGS sequence"/>
</dbReference>
<dbReference type="Pfam" id="PF24710">
    <property type="entry name" value="DUF7671"/>
    <property type="match status" value="1"/>
</dbReference>
<organism evidence="2 3">
    <name type="scientific">Oenococcus oeni</name>
    <name type="common">Leuconostoc oenos</name>
    <dbReference type="NCBI Taxonomy" id="1247"/>
    <lineage>
        <taxon>Bacteria</taxon>
        <taxon>Bacillati</taxon>
        <taxon>Bacillota</taxon>
        <taxon>Bacilli</taxon>
        <taxon>Lactobacillales</taxon>
        <taxon>Lactobacillaceae</taxon>
        <taxon>Oenococcus</taxon>
    </lineage>
</organism>
<dbReference type="EMBL" id="MLOK01000046">
    <property type="protein sequence ID" value="OIM20935.1"/>
    <property type="molecule type" value="Genomic_DNA"/>
</dbReference>
<feature type="domain" description="DUF7671" evidence="1">
    <location>
        <begin position="4"/>
        <end position="94"/>
    </location>
</feature>
<dbReference type="GeneID" id="75065589"/>